<reference evidence="2 3" key="1">
    <citation type="submission" date="2021-03" db="EMBL/GenBank/DDBJ databases">
        <title>Complete genome of Streptomyces formicae strain 1H-GS9 (DSM 100524).</title>
        <authorList>
            <person name="Atanasov K.E."/>
            <person name="Altabella T."/>
            <person name="Ferrer A."/>
        </authorList>
    </citation>
    <scope>NUCLEOTIDE SEQUENCE [LARGE SCALE GENOMIC DNA]</scope>
    <source>
        <strain evidence="2 3">1H-GS9</strain>
    </source>
</reference>
<dbReference type="RefSeq" id="WP_242330460.1">
    <property type="nucleotide sequence ID" value="NZ_CP071872.1"/>
</dbReference>
<protein>
    <recommendedName>
        <fullName evidence="4">Secreted protein</fullName>
    </recommendedName>
</protein>
<keyword evidence="3" id="KW-1185">Reference proteome</keyword>
<evidence type="ECO:0000256" key="1">
    <source>
        <dbReference type="SAM" id="SignalP"/>
    </source>
</evidence>
<dbReference type="Proteomes" id="UP000828924">
    <property type="component" value="Chromosome"/>
</dbReference>
<feature type="chain" id="PRO_5046249834" description="Secreted protein" evidence="1">
    <location>
        <begin position="23"/>
        <end position="171"/>
    </location>
</feature>
<keyword evidence="1" id="KW-0732">Signal</keyword>
<sequence>MKMIARGSLGVLMTCVAGAVGAVGAPAAAAGEHVPVALPPLEGLEHAVPVDPPALRAGAPVLVPGALEAPRYKEGRLLPAEVLPRLPVSGELAPTHAALPLPHPLSDREAGTARVTAPVSELVAATPGADLALPLTAPRADGFGLPGLALPEAGLISPELRGTPGAALGLH</sequence>
<evidence type="ECO:0000313" key="2">
    <source>
        <dbReference type="EMBL" id="UNM11875.1"/>
    </source>
</evidence>
<accession>A0ABY3WI97</accession>
<feature type="signal peptide" evidence="1">
    <location>
        <begin position="1"/>
        <end position="22"/>
    </location>
</feature>
<organism evidence="2 3">
    <name type="scientific">Streptomyces formicae</name>
    <dbReference type="NCBI Taxonomy" id="1616117"/>
    <lineage>
        <taxon>Bacteria</taxon>
        <taxon>Bacillati</taxon>
        <taxon>Actinomycetota</taxon>
        <taxon>Actinomycetes</taxon>
        <taxon>Kitasatosporales</taxon>
        <taxon>Streptomycetaceae</taxon>
        <taxon>Streptomyces</taxon>
    </lineage>
</organism>
<dbReference type="EMBL" id="CP071872">
    <property type="protein sequence ID" value="UNM11875.1"/>
    <property type="molecule type" value="Genomic_DNA"/>
</dbReference>
<evidence type="ECO:0000313" key="3">
    <source>
        <dbReference type="Proteomes" id="UP000828924"/>
    </source>
</evidence>
<name>A0ABY3WI97_9ACTN</name>
<gene>
    <name evidence="2" type="ORF">J4032_10245</name>
</gene>
<proteinExistence type="predicted"/>
<evidence type="ECO:0008006" key="4">
    <source>
        <dbReference type="Google" id="ProtNLM"/>
    </source>
</evidence>